<keyword evidence="2" id="KW-0238">DNA-binding</keyword>
<dbReference type="SMART" id="SM00345">
    <property type="entry name" value="HTH_GNTR"/>
    <property type="match status" value="1"/>
</dbReference>
<feature type="region of interest" description="Disordered" evidence="4">
    <location>
        <begin position="1"/>
        <end position="32"/>
    </location>
</feature>
<dbReference type="PROSITE" id="PS50949">
    <property type="entry name" value="HTH_GNTR"/>
    <property type="match status" value="1"/>
</dbReference>
<dbReference type="PRINTS" id="PR00035">
    <property type="entry name" value="HTHGNTR"/>
</dbReference>
<keyword evidence="3" id="KW-0804">Transcription</keyword>
<dbReference type="GO" id="GO:0003700">
    <property type="term" value="F:DNA-binding transcription factor activity"/>
    <property type="evidence" value="ECO:0007669"/>
    <property type="project" value="InterPro"/>
</dbReference>
<evidence type="ECO:0000313" key="6">
    <source>
        <dbReference type="EMBL" id="QPF93832.1"/>
    </source>
</evidence>
<dbReference type="Proteomes" id="UP000594621">
    <property type="component" value="Chromosome"/>
</dbReference>
<evidence type="ECO:0000256" key="3">
    <source>
        <dbReference type="ARBA" id="ARBA00023163"/>
    </source>
</evidence>
<evidence type="ECO:0000256" key="1">
    <source>
        <dbReference type="ARBA" id="ARBA00023015"/>
    </source>
</evidence>
<dbReference type="AlphaFoldDB" id="A0A7S9D9V6"/>
<feature type="domain" description="HTH gntR-type" evidence="5">
    <location>
        <begin position="29"/>
        <end position="96"/>
    </location>
</feature>
<evidence type="ECO:0000313" key="7">
    <source>
        <dbReference type="Proteomes" id="UP000594621"/>
    </source>
</evidence>
<organism evidence="6 7">
    <name type="scientific">Bradyrhizobium commune</name>
    <dbReference type="NCBI Taxonomy" id="83627"/>
    <lineage>
        <taxon>Bacteria</taxon>
        <taxon>Pseudomonadati</taxon>
        <taxon>Pseudomonadota</taxon>
        <taxon>Alphaproteobacteria</taxon>
        <taxon>Hyphomicrobiales</taxon>
        <taxon>Nitrobacteraceae</taxon>
        <taxon>Bradyrhizobium</taxon>
    </lineage>
</organism>
<dbReference type="Gene3D" id="1.20.120.530">
    <property type="entry name" value="GntR ligand-binding domain-like"/>
    <property type="match status" value="1"/>
</dbReference>
<dbReference type="Gene3D" id="1.10.10.10">
    <property type="entry name" value="Winged helix-like DNA-binding domain superfamily/Winged helix DNA-binding domain"/>
    <property type="match status" value="1"/>
</dbReference>
<dbReference type="InterPro" id="IPR011711">
    <property type="entry name" value="GntR_C"/>
</dbReference>
<reference evidence="6 7" key="1">
    <citation type="submission" date="2020-09" db="EMBL/GenBank/DDBJ databases">
        <title>Complete genomes of bradyrhizobia occurring on native shrubby legumes in Australia.</title>
        <authorList>
            <person name="Lafay B."/>
        </authorList>
    </citation>
    <scope>NUCLEOTIDE SEQUENCE [LARGE SCALE GENOMIC DNA]</scope>
    <source>
        <strain evidence="6 7">BDV5040</strain>
    </source>
</reference>
<proteinExistence type="predicted"/>
<evidence type="ECO:0000256" key="2">
    <source>
        <dbReference type="ARBA" id="ARBA00023125"/>
    </source>
</evidence>
<gene>
    <name evidence="6" type="ORF">IC761_11430</name>
</gene>
<dbReference type="Pfam" id="PF07729">
    <property type="entry name" value="FCD"/>
    <property type="match status" value="1"/>
</dbReference>
<keyword evidence="1" id="KW-0805">Transcription regulation</keyword>
<dbReference type="PANTHER" id="PTHR43537:SF45">
    <property type="entry name" value="GNTR FAMILY REGULATORY PROTEIN"/>
    <property type="match status" value="1"/>
</dbReference>
<dbReference type="RefSeq" id="WP_195803339.1">
    <property type="nucleotide sequence ID" value="NZ_CP061379.1"/>
</dbReference>
<accession>A0A7S9D9V6</accession>
<protein>
    <submittedName>
        <fullName evidence="6">GntR family transcriptional regulator</fullName>
    </submittedName>
</protein>
<dbReference type="SUPFAM" id="SSF48008">
    <property type="entry name" value="GntR ligand-binding domain-like"/>
    <property type="match status" value="1"/>
</dbReference>
<evidence type="ECO:0000256" key="4">
    <source>
        <dbReference type="SAM" id="MobiDB-lite"/>
    </source>
</evidence>
<dbReference type="InterPro" id="IPR000524">
    <property type="entry name" value="Tscrpt_reg_HTH_GntR"/>
</dbReference>
<keyword evidence="7" id="KW-1185">Reference proteome</keyword>
<dbReference type="InterPro" id="IPR036390">
    <property type="entry name" value="WH_DNA-bd_sf"/>
</dbReference>
<name>A0A7S9D9V6_9BRAD</name>
<dbReference type="InterPro" id="IPR008920">
    <property type="entry name" value="TF_FadR/GntR_C"/>
</dbReference>
<dbReference type="GO" id="GO:0003677">
    <property type="term" value="F:DNA binding"/>
    <property type="evidence" value="ECO:0007669"/>
    <property type="project" value="UniProtKB-KW"/>
</dbReference>
<dbReference type="SUPFAM" id="SSF46785">
    <property type="entry name" value="Winged helix' DNA-binding domain"/>
    <property type="match status" value="1"/>
</dbReference>
<dbReference type="CDD" id="cd07377">
    <property type="entry name" value="WHTH_GntR"/>
    <property type="match status" value="1"/>
</dbReference>
<evidence type="ECO:0000259" key="5">
    <source>
        <dbReference type="PROSITE" id="PS50949"/>
    </source>
</evidence>
<dbReference type="EMBL" id="CP061379">
    <property type="protein sequence ID" value="QPF93832.1"/>
    <property type="molecule type" value="Genomic_DNA"/>
</dbReference>
<dbReference type="Pfam" id="PF00392">
    <property type="entry name" value="GntR"/>
    <property type="match status" value="1"/>
</dbReference>
<dbReference type="InterPro" id="IPR036388">
    <property type="entry name" value="WH-like_DNA-bd_sf"/>
</dbReference>
<sequence>MPARAKRKAQAASTPAVVTPRRGKPPQRATASSRIYTELRSELVSMRRRPGEVISEAEIAMTYGVSRTPVREAILKLSDEGLLDVFPQSGIFVSRIPLAALPEAIIIRKALEETTARLAAERATASQILQLRSIVERQREADEAGDRTAFHQADELFHATVADVARHPGIWTLIQHVKVHVDRYRQLTLPVVGRMTQVIAEHEPILAAIEAHDPQRAGIAMEKHLDRLLRDISETQHTNPEFFASTE</sequence>
<dbReference type="PANTHER" id="PTHR43537">
    <property type="entry name" value="TRANSCRIPTIONAL REGULATOR, GNTR FAMILY"/>
    <property type="match status" value="1"/>
</dbReference>
<dbReference type="SMART" id="SM00895">
    <property type="entry name" value="FCD"/>
    <property type="match status" value="1"/>
</dbReference>
<dbReference type="KEGG" id="bcou:IC761_11430"/>